<evidence type="ECO:0000256" key="3">
    <source>
        <dbReference type="ARBA" id="ARBA00022606"/>
    </source>
</evidence>
<keyword evidence="6 11" id="KW-1133">Transmembrane helix</keyword>
<feature type="domain" description="G-protein coupled receptors family 1 profile" evidence="12">
    <location>
        <begin position="43"/>
        <end position="292"/>
    </location>
</feature>
<name>A0A672GH69_SALFA</name>
<dbReference type="InterPro" id="IPR017452">
    <property type="entry name" value="GPCR_Rhodpsn_7TM"/>
</dbReference>
<dbReference type="PANTHER" id="PTHR26450">
    <property type="entry name" value="OLFACTORY RECEPTOR 56B1-RELATED"/>
    <property type="match status" value="1"/>
</dbReference>
<dbReference type="Gene3D" id="1.20.1070.10">
    <property type="entry name" value="Rhodopsin 7-helix transmembrane proteins"/>
    <property type="match status" value="1"/>
</dbReference>
<dbReference type="GeneID" id="115400663"/>
<feature type="transmembrane region" description="Helical" evidence="11">
    <location>
        <begin position="101"/>
        <end position="122"/>
    </location>
</feature>
<feature type="transmembrane region" description="Helical" evidence="11">
    <location>
        <begin position="274"/>
        <end position="294"/>
    </location>
</feature>
<protein>
    <submittedName>
        <fullName evidence="13">Olfactory receptor 51E1-like</fullName>
    </submittedName>
</protein>
<sequence>MEDPAGNVSSHTHFVLNGFAELGALRPVLFLPFSALLLLALAANSLLLFVVVSQRSLHSPMHVLMAGMACVDLCVPLFCVPHMLLSFLLDWRGISLIGCLLQIYFVHLFGTFQSTLLVWMALDRYFAICTPLYYHQRMALPRFLKFMVPLAVRNFLMMVAVVSLAGRLPFCDGNVINRCFCEHMALVELACGNTSVNSLVGLLTVLLIPVADFAFITASYLLIFGTVLSSGRSGARALQTCVTHIVVLAVSLTIVLVSFLSYRIRNKLPAPVRVFFSTMYLLVPSCFNPIIYGIRTAEIRQHIVRTLSCFHVA</sequence>
<keyword evidence="10" id="KW-0807">Transducer</keyword>
<keyword evidence="4 11" id="KW-0812">Transmembrane</keyword>
<proteinExistence type="predicted"/>
<keyword evidence="3" id="KW-0716">Sensory transduction</keyword>
<dbReference type="FunFam" id="1.20.1070.10:FF:000013">
    <property type="entry name" value="Olfactory receptor"/>
    <property type="match status" value="1"/>
</dbReference>
<dbReference type="InterPro" id="IPR000725">
    <property type="entry name" value="Olfact_rcpt"/>
</dbReference>
<keyword evidence="8 11" id="KW-0472">Membrane</keyword>
<dbReference type="InterPro" id="IPR000276">
    <property type="entry name" value="GPCR_Rhodpsn"/>
</dbReference>
<evidence type="ECO:0000256" key="5">
    <source>
        <dbReference type="ARBA" id="ARBA00022725"/>
    </source>
</evidence>
<keyword evidence="9" id="KW-0675">Receptor</keyword>
<dbReference type="Proteomes" id="UP000472267">
    <property type="component" value="Chromosome 14"/>
</dbReference>
<dbReference type="PANTHER" id="PTHR26450:SF391">
    <property type="entry name" value="ODORANT RECEPTOR-RELATED"/>
    <property type="match status" value="1"/>
</dbReference>
<evidence type="ECO:0000256" key="1">
    <source>
        <dbReference type="ARBA" id="ARBA00004651"/>
    </source>
</evidence>
<dbReference type="Ensembl" id="ENSSFAT00005018317.1">
    <property type="protein sequence ID" value="ENSSFAP00005017637.1"/>
    <property type="gene ID" value="ENSSFAG00005009327.1"/>
</dbReference>
<feature type="transmembrane region" description="Helical" evidence="11">
    <location>
        <begin position="241"/>
        <end position="262"/>
    </location>
</feature>
<evidence type="ECO:0000256" key="7">
    <source>
        <dbReference type="ARBA" id="ARBA00023040"/>
    </source>
</evidence>
<organism evidence="13 14">
    <name type="scientific">Salarias fasciatus</name>
    <name type="common">Jewelled blenny</name>
    <name type="synonym">Blennius fasciatus</name>
    <dbReference type="NCBI Taxonomy" id="181472"/>
    <lineage>
        <taxon>Eukaryota</taxon>
        <taxon>Metazoa</taxon>
        <taxon>Chordata</taxon>
        <taxon>Craniata</taxon>
        <taxon>Vertebrata</taxon>
        <taxon>Euteleostomi</taxon>
        <taxon>Actinopterygii</taxon>
        <taxon>Neopterygii</taxon>
        <taxon>Teleostei</taxon>
        <taxon>Neoteleostei</taxon>
        <taxon>Acanthomorphata</taxon>
        <taxon>Ovalentaria</taxon>
        <taxon>Blenniimorphae</taxon>
        <taxon>Blenniiformes</taxon>
        <taxon>Blennioidei</taxon>
        <taxon>Blenniidae</taxon>
        <taxon>Salariinae</taxon>
        <taxon>Salarias</taxon>
    </lineage>
</organism>
<dbReference type="PROSITE" id="PS50262">
    <property type="entry name" value="G_PROTEIN_RECEP_F1_2"/>
    <property type="match status" value="1"/>
</dbReference>
<keyword evidence="5" id="KW-0552">Olfaction</keyword>
<dbReference type="PRINTS" id="PR00245">
    <property type="entry name" value="OLFACTORYR"/>
</dbReference>
<dbReference type="InterPro" id="IPR050402">
    <property type="entry name" value="OR51/52/56-like"/>
</dbReference>
<evidence type="ECO:0000256" key="4">
    <source>
        <dbReference type="ARBA" id="ARBA00022692"/>
    </source>
</evidence>
<feature type="transmembrane region" description="Helical" evidence="11">
    <location>
        <begin position="29"/>
        <end position="51"/>
    </location>
</feature>
<reference evidence="13" key="2">
    <citation type="submission" date="2025-08" db="UniProtKB">
        <authorList>
            <consortium name="Ensembl"/>
        </authorList>
    </citation>
    <scope>IDENTIFICATION</scope>
</reference>
<feature type="transmembrane region" description="Helical" evidence="11">
    <location>
        <begin position="202"/>
        <end position="229"/>
    </location>
</feature>
<evidence type="ECO:0000313" key="14">
    <source>
        <dbReference type="Proteomes" id="UP000472267"/>
    </source>
</evidence>
<dbReference type="Pfam" id="PF13853">
    <property type="entry name" value="7tm_4"/>
    <property type="match status" value="1"/>
</dbReference>
<evidence type="ECO:0000256" key="9">
    <source>
        <dbReference type="ARBA" id="ARBA00023170"/>
    </source>
</evidence>
<evidence type="ECO:0000256" key="6">
    <source>
        <dbReference type="ARBA" id="ARBA00022989"/>
    </source>
</evidence>
<dbReference type="InParanoid" id="A0A672GH69"/>
<evidence type="ECO:0000256" key="10">
    <source>
        <dbReference type="ARBA" id="ARBA00023224"/>
    </source>
</evidence>
<dbReference type="GO" id="GO:0004930">
    <property type="term" value="F:G protein-coupled receptor activity"/>
    <property type="evidence" value="ECO:0007669"/>
    <property type="project" value="UniProtKB-KW"/>
</dbReference>
<feature type="transmembrane region" description="Helical" evidence="11">
    <location>
        <begin position="63"/>
        <end position="89"/>
    </location>
</feature>
<dbReference type="GO" id="GO:0005886">
    <property type="term" value="C:plasma membrane"/>
    <property type="evidence" value="ECO:0007669"/>
    <property type="project" value="UniProtKB-SubCell"/>
</dbReference>
<evidence type="ECO:0000256" key="2">
    <source>
        <dbReference type="ARBA" id="ARBA00022475"/>
    </source>
</evidence>
<evidence type="ECO:0000259" key="12">
    <source>
        <dbReference type="PROSITE" id="PS50262"/>
    </source>
</evidence>
<gene>
    <name evidence="13" type="primary">LOC115400663</name>
</gene>
<keyword evidence="14" id="KW-1185">Reference proteome</keyword>
<dbReference type="OrthoDB" id="5969463at2759"/>
<dbReference type="GO" id="GO:0004984">
    <property type="term" value="F:olfactory receptor activity"/>
    <property type="evidence" value="ECO:0007669"/>
    <property type="project" value="InterPro"/>
</dbReference>
<dbReference type="SUPFAM" id="SSF81321">
    <property type="entry name" value="Family A G protein-coupled receptor-like"/>
    <property type="match status" value="1"/>
</dbReference>
<evidence type="ECO:0000313" key="13">
    <source>
        <dbReference type="Ensembl" id="ENSSFAP00005017637.1"/>
    </source>
</evidence>
<comment type="subcellular location">
    <subcellularLocation>
        <location evidence="1">Cell membrane</location>
        <topology evidence="1">Multi-pass membrane protein</topology>
    </subcellularLocation>
</comment>
<reference evidence="13" key="1">
    <citation type="submission" date="2019-06" db="EMBL/GenBank/DDBJ databases">
        <authorList>
            <consortium name="Wellcome Sanger Institute Data Sharing"/>
        </authorList>
    </citation>
    <scope>NUCLEOTIDE SEQUENCE [LARGE SCALE GENOMIC DNA]</scope>
</reference>
<evidence type="ECO:0000256" key="8">
    <source>
        <dbReference type="ARBA" id="ARBA00023136"/>
    </source>
</evidence>
<dbReference type="PRINTS" id="PR00237">
    <property type="entry name" value="GPCRRHODOPSN"/>
</dbReference>
<dbReference type="OMA" id="CITHFIV"/>
<accession>A0A672GH69</accession>
<feature type="transmembrane region" description="Helical" evidence="11">
    <location>
        <begin position="143"/>
        <end position="165"/>
    </location>
</feature>
<evidence type="ECO:0000256" key="11">
    <source>
        <dbReference type="SAM" id="Phobius"/>
    </source>
</evidence>
<dbReference type="AlphaFoldDB" id="A0A672GH69"/>
<reference evidence="13" key="3">
    <citation type="submission" date="2025-09" db="UniProtKB">
        <authorList>
            <consortium name="Ensembl"/>
        </authorList>
    </citation>
    <scope>IDENTIFICATION</scope>
</reference>
<keyword evidence="2" id="KW-1003">Cell membrane</keyword>
<dbReference type="RefSeq" id="XP_029964533.1">
    <property type="nucleotide sequence ID" value="XM_030108673.1"/>
</dbReference>
<keyword evidence="7" id="KW-0297">G-protein coupled receptor</keyword>